<dbReference type="EMBL" id="CAKOFQ010007236">
    <property type="protein sequence ID" value="CAH1995662.1"/>
    <property type="molecule type" value="Genomic_DNA"/>
</dbReference>
<dbReference type="Pfam" id="PF13843">
    <property type="entry name" value="DDE_Tnp_1_7"/>
    <property type="match status" value="1"/>
</dbReference>
<proteinExistence type="predicted"/>
<reference evidence="3" key="1">
    <citation type="submission" date="2022-03" db="EMBL/GenBank/DDBJ databases">
        <authorList>
            <person name="Sayadi A."/>
        </authorList>
    </citation>
    <scope>NUCLEOTIDE SEQUENCE</scope>
</reference>
<evidence type="ECO:0000259" key="2">
    <source>
        <dbReference type="Pfam" id="PF13843"/>
    </source>
</evidence>
<dbReference type="OrthoDB" id="6077919at2759"/>
<dbReference type="PANTHER" id="PTHR46599:SF3">
    <property type="entry name" value="PIGGYBAC TRANSPOSABLE ELEMENT-DERIVED PROTEIN 4"/>
    <property type="match status" value="1"/>
</dbReference>
<organism evidence="3 4">
    <name type="scientific">Acanthoscelides obtectus</name>
    <name type="common">Bean weevil</name>
    <name type="synonym">Bruchus obtectus</name>
    <dbReference type="NCBI Taxonomy" id="200917"/>
    <lineage>
        <taxon>Eukaryota</taxon>
        <taxon>Metazoa</taxon>
        <taxon>Ecdysozoa</taxon>
        <taxon>Arthropoda</taxon>
        <taxon>Hexapoda</taxon>
        <taxon>Insecta</taxon>
        <taxon>Pterygota</taxon>
        <taxon>Neoptera</taxon>
        <taxon>Endopterygota</taxon>
        <taxon>Coleoptera</taxon>
        <taxon>Polyphaga</taxon>
        <taxon>Cucujiformia</taxon>
        <taxon>Chrysomeloidea</taxon>
        <taxon>Chrysomelidae</taxon>
        <taxon>Bruchinae</taxon>
        <taxon>Bruchini</taxon>
        <taxon>Acanthoscelides</taxon>
    </lineage>
</organism>
<dbReference type="InterPro" id="IPR029526">
    <property type="entry name" value="PGBD"/>
</dbReference>
<comment type="caution">
    <text evidence="3">The sequence shown here is derived from an EMBL/GenBank/DDBJ whole genome shotgun (WGS) entry which is preliminary data.</text>
</comment>
<evidence type="ECO:0000313" key="3">
    <source>
        <dbReference type="EMBL" id="CAH1995662.1"/>
    </source>
</evidence>
<accession>A0A9P0LN16</accession>
<feature type="compositionally biased region" description="Acidic residues" evidence="1">
    <location>
        <begin position="132"/>
        <end position="149"/>
    </location>
</feature>
<evidence type="ECO:0000256" key="1">
    <source>
        <dbReference type="SAM" id="MobiDB-lite"/>
    </source>
</evidence>
<feature type="domain" description="PiggyBac transposable element-derived protein" evidence="2">
    <location>
        <begin position="199"/>
        <end position="349"/>
    </location>
</feature>
<dbReference type="PANTHER" id="PTHR46599">
    <property type="entry name" value="PIGGYBAC TRANSPOSABLE ELEMENT-DERIVED PROTEIN 4"/>
    <property type="match status" value="1"/>
</dbReference>
<sequence>MFQLTWQHRSEYLSCDDRCLCRQIFSTACACLVEISLTKAEWLTSVPRATFYVVKLLLRCCCTVAKVFGSSSKAISEQKKRKVETSNDPNVWLKWYHELSDESDLSESSKDEDESDKEEENILTESEHNTESEQEVAESEEVEGDEDVPLDSSSFYIGKDKITKWRKANPPRNVKTRSHNIIIHLPGPKGKAREVKTEVAALELFLDDNILKTITTCTNIYIEKTRQEFTRDRDARSTDEIEIRAFIGTMRCSRKNIHLLWDNSKGNGIESCYLTMSEQRFRFLLRCLRFDNINDRNMRKELDKMAAIREVFELFTNNFEKYFSPSEYLTIDEQLLAFRGRQLCASTSPISQVNMELKHLLWLMLKQLIL</sequence>
<feature type="region of interest" description="Disordered" evidence="1">
    <location>
        <begin position="103"/>
        <end position="152"/>
    </location>
</feature>
<name>A0A9P0LN16_ACAOB</name>
<dbReference type="Proteomes" id="UP001152888">
    <property type="component" value="Unassembled WGS sequence"/>
</dbReference>
<evidence type="ECO:0000313" key="4">
    <source>
        <dbReference type="Proteomes" id="UP001152888"/>
    </source>
</evidence>
<feature type="compositionally biased region" description="Acidic residues" evidence="1">
    <location>
        <begin position="103"/>
        <end position="122"/>
    </location>
</feature>
<dbReference type="AlphaFoldDB" id="A0A9P0LN16"/>
<protein>
    <recommendedName>
        <fullName evidence="2">PiggyBac transposable element-derived protein domain-containing protein</fullName>
    </recommendedName>
</protein>
<gene>
    <name evidence="3" type="ORF">ACAOBT_LOCUS22754</name>
</gene>
<keyword evidence="4" id="KW-1185">Reference proteome</keyword>